<sequence length="130" mass="15111">MLTIDYVKGLVDRHQKKASEHIELLKAKKDGGVSVWLRDEDVVVHWSHSEVAYLNLNNLDYINYYLRRVQVAGFIEELDKIKGAALGKLEELYFEHLSRCWGKQGIARSDISKDDASEEFLDRVFKLESR</sequence>
<protein>
    <submittedName>
        <fullName evidence="1">Uncharacterized protein</fullName>
    </submittedName>
</protein>
<keyword evidence="2" id="KW-1185">Reference proteome</keyword>
<organism evidence="1 2">
    <name type="scientific">Pseudomonas coronafaciens pv. porri</name>
    <dbReference type="NCBI Taxonomy" id="83964"/>
    <lineage>
        <taxon>Bacteria</taxon>
        <taxon>Pseudomonadati</taxon>
        <taxon>Pseudomonadota</taxon>
        <taxon>Gammaproteobacteria</taxon>
        <taxon>Pseudomonadales</taxon>
        <taxon>Pseudomonadaceae</taxon>
        <taxon>Pseudomonas</taxon>
        <taxon>Pseudomonas coronafaciens</taxon>
    </lineage>
</organism>
<dbReference type="EMBL" id="JUEU01000090">
    <property type="protein sequence ID" value="KOP59947.1"/>
    <property type="molecule type" value="Genomic_DNA"/>
</dbReference>
<evidence type="ECO:0000313" key="2">
    <source>
        <dbReference type="Proteomes" id="UP000037201"/>
    </source>
</evidence>
<comment type="caution">
    <text evidence="1">The sequence shown here is derived from an EMBL/GenBank/DDBJ whole genome shotgun (WGS) entry which is preliminary data.</text>
</comment>
<gene>
    <name evidence="1" type="ORF">OX90_08610</name>
</gene>
<proteinExistence type="predicted"/>
<dbReference type="Proteomes" id="UP000037201">
    <property type="component" value="Unassembled WGS sequence"/>
</dbReference>
<reference evidence="1 2" key="1">
    <citation type="submission" date="2015-09" db="EMBL/GenBank/DDBJ databases">
        <title>Genome analysis of Pseudomonas syringae pv. porri LMG.</title>
        <authorList>
            <person name="Rombouts S."/>
        </authorList>
    </citation>
    <scope>NUCLEOTIDE SEQUENCE [LARGE SCALE GENOMIC DNA]</scope>
    <source>
        <strain evidence="1 2">LMG 28496</strain>
    </source>
</reference>
<name>A0ABR5JR06_9PSED</name>
<dbReference type="RefSeq" id="WP_053486420.1">
    <property type="nucleotide sequence ID" value="NZ_JUEU01000090.1"/>
</dbReference>
<accession>A0ABR5JR06</accession>
<evidence type="ECO:0000313" key="1">
    <source>
        <dbReference type="EMBL" id="KOP59947.1"/>
    </source>
</evidence>